<proteinExistence type="predicted"/>
<dbReference type="GO" id="GO:1990247">
    <property type="term" value="F:N6-methyladenosine-containing RNA reader activity"/>
    <property type="evidence" value="ECO:0007669"/>
    <property type="project" value="TreeGrafter"/>
</dbReference>
<evidence type="ECO:0000259" key="1">
    <source>
        <dbReference type="PROSITE" id="PS50882"/>
    </source>
</evidence>
<feature type="domain" description="YTH" evidence="1">
    <location>
        <begin position="3"/>
        <end position="137"/>
    </location>
</feature>
<dbReference type="PROSITE" id="PS50882">
    <property type="entry name" value="YTH"/>
    <property type="match status" value="1"/>
</dbReference>
<reference evidence="3" key="1">
    <citation type="journal article" date="2018" name="Nat. Microbiol.">
        <title>Leveraging single-cell genomics to expand the fungal tree of life.</title>
        <authorList>
            <person name="Ahrendt S.R."/>
            <person name="Quandt C.A."/>
            <person name="Ciobanu D."/>
            <person name="Clum A."/>
            <person name="Salamov A."/>
            <person name="Andreopoulos B."/>
            <person name="Cheng J.F."/>
            <person name="Woyke T."/>
            <person name="Pelin A."/>
            <person name="Henrissat B."/>
            <person name="Reynolds N.K."/>
            <person name="Benny G.L."/>
            <person name="Smith M.E."/>
            <person name="James T.Y."/>
            <person name="Grigoriev I.V."/>
        </authorList>
    </citation>
    <scope>NUCLEOTIDE SEQUENCE [LARGE SCALE GENOMIC DNA]</scope>
    <source>
        <strain evidence="3">RSA 468</strain>
    </source>
</reference>
<feature type="non-terminal residue" evidence="2">
    <location>
        <position position="147"/>
    </location>
</feature>
<gene>
    <name evidence="2" type="ORF">BJ085DRAFT_24574</name>
</gene>
<organism evidence="2 3">
    <name type="scientific">Dimargaris cristalligena</name>
    <dbReference type="NCBI Taxonomy" id="215637"/>
    <lineage>
        <taxon>Eukaryota</taxon>
        <taxon>Fungi</taxon>
        <taxon>Fungi incertae sedis</taxon>
        <taxon>Zoopagomycota</taxon>
        <taxon>Kickxellomycotina</taxon>
        <taxon>Dimargaritomycetes</taxon>
        <taxon>Dimargaritales</taxon>
        <taxon>Dimargaritaceae</taxon>
        <taxon>Dimargaris</taxon>
    </lineage>
</organism>
<dbReference type="GO" id="GO:0061157">
    <property type="term" value="P:mRNA destabilization"/>
    <property type="evidence" value="ECO:0007669"/>
    <property type="project" value="TreeGrafter"/>
</dbReference>
<accession>A0A4P9ZRQ3</accession>
<dbReference type="Gene3D" id="3.10.590.10">
    <property type="entry name" value="ph1033 like domains"/>
    <property type="match status" value="1"/>
</dbReference>
<dbReference type="AlphaFoldDB" id="A0A4P9ZRQ3"/>
<dbReference type="InterPro" id="IPR007275">
    <property type="entry name" value="YTH_domain"/>
</dbReference>
<dbReference type="Pfam" id="PF04146">
    <property type="entry name" value="YTH"/>
    <property type="match status" value="1"/>
</dbReference>
<dbReference type="STRING" id="215637.A0A4P9ZRQ3"/>
<protein>
    <submittedName>
        <fullName evidence="2">YTH domain-containing protein</fullName>
    </submittedName>
</protein>
<sequence length="147" mass="17055">MHARYFVIKSNSELDLRRSLKHHIWASTDMGNKRLDKAFRENRPHGPTYLFFSVNASGRFCGMAEMQSEVDLSRRSTVWAQDKWNGVFQVRWTFAKDIANIYIRHILLANNNNKPITNSRDTQEIPEGPGRQMLKIFLEAPSCSTLL</sequence>
<name>A0A4P9ZRQ3_9FUNG</name>
<dbReference type="PANTHER" id="PTHR12357">
    <property type="entry name" value="YTH YT521-B HOMOLOGY DOMAIN-CONTAINING"/>
    <property type="match status" value="1"/>
</dbReference>
<keyword evidence="3" id="KW-1185">Reference proteome</keyword>
<dbReference type="CDD" id="cd21134">
    <property type="entry name" value="YTH"/>
    <property type="match status" value="1"/>
</dbReference>
<evidence type="ECO:0000313" key="3">
    <source>
        <dbReference type="Proteomes" id="UP000268162"/>
    </source>
</evidence>
<dbReference type="GO" id="GO:0003729">
    <property type="term" value="F:mRNA binding"/>
    <property type="evidence" value="ECO:0007669"/>
    <property type="project" value="TreeGrafter"/>
</dbReference>
<dbReference type="GO" id="GO:0005737">
    <property type="term" value="C:cytoplasm"/>
    <property type="evidence" value="ECO:0007669"/>
    <property type="project" value="TreeGrafter"/>
</dbReference>
<dbReference type="InterPro" id="IPR045168">
    <property type="entry name" value="YTH_prot"/>
</dbReference>
<dbReference type="EMBL" id="ML002952">
    <property type="protein sequence ID" value="RKP35130.1"/>
    <property type="molecule type" value="Genomic_DNA"/>
</dbReference>
<dbReference type="PANTHER" id="PTHR12357:SF89">
    <property type="entry name" value="YTH DOMAIN-CONTAINING FAMILY PROTEIN"/>
    <property type="match status" value="1"/>
</dbReference>
<evidence type="ECO:0000313" key="2">
    <source>
        <dbReference type="EMBL" id="RKP35130.1"/>
    </source>
</evidence>
<dbReference type="Proteomes" id="UP000268162">
    <property type="component" value="Unassembled WGS sequence"/>
</dbReference>